<evidence type="ECO:0000313" key="1">
    <source>
        <dbReference type="EMBL" id="KAF5092224.1"/>
    </source>
</evidence>
<dbReference type="EMBL" id="QVQA01000495">
    <property type="protein sequence ID" value="KAF5092224.1"/>
    <property type="molecule type" value="Genomic_DNA"/>
</dbReference>
<reference evidence="1 2" key="1">
    <citation type="journal article" date="2020" name="Front. Microbiol.">
        <title>Phenotypic and Genetic Characterization of the Cheese Ripening Yeast Geotrichum candidum.</title>
        <authorList>
            <person name="Perkins V."/>
            <person name="Vignola S."/>
            <person name="Lessard M.H."/>
            <person name="Plante P.L."/>
            <person name="Corbeil J."/>
            <person name="Dugat-Bony E."/>
            <person name="Frenette M."/>
            <person name="Labrie S."/>
        </authorList>
    </citation>
    <scope>NUCLEOTIDE SEQUENCE [LARGE SCALE GENOMIC DNA]</scope>
    <source>
        <strain evidence="1 2">LMA-1147</strain>
    </source>
</reference>
<comment type="caution">
    <text evidence="1">The sequence shown here is derived from an EMBL/GenBank/DDBJ whole genome shotgun (WGS) entry which is preliminary data.</text>
</comment>
<sequence>MLSYPLFGSYWHVKARLIEPVEPSASASTAGVSSESQSAQFTPTHTPTSSLSSVRSSSPNTHTQYSSPASSVTSTSNDHHDETHNHRQHHHPQQPGPDIQHVLTELARREQAILDLRLEVAALEADLDTFKSRVFPAAPVSVPPSPAPSETSVVSGSSTGSIASTITNNSEVNAELADAGVTSKVYKTLANNISMLNVGIGLWALGFGLGKQFAFGY</sequence>
<dbReference type="Proteomes" id="UP000744676">
    <property type="component" value="Unassembled WGS sequence"/>
</dbReference>
<organism evidence="1 2">
    <name type="scientific">Geotrichum galactomycetum</name>
    <dbReference type="NCBI Taxonomy" id="27317"/>
    <lineage>
        <taxon>Eukaryota</taxon>
        <taxon>Fungi</taxon>
        <taxon>Dikarya</taxon>
        <taxon>Ascomycota</taxon>
        <taxon>Saccharomycotina</taxon>
        <taxon>Dipodascomycetes</taxon>
        <taxon>Dipodascales</taxon>
        <taxon>Dipodascaceae</taxon>
        <taxon>Geotrichum</taxon>
    </lineage>
</organism>
<proteinExistence type="predicted"/>
<gene>
    <name evidence="1" type="ORF">D0Z00_004687</name>
</gene>
<evidence type="ECO:0000313" key="2">
    <source>
        <dbReference type="Proteomes" id="UP000744676"/>
    </source>
</evidence>
<keyword evidence="2" id="KW-1185">Reference proteome</keyword>
<protein>
    <submittedName>
        <fullName evidence="1">Uncharacterized protein</fullName>
    </submittedName>
</protein>
<name>A0ACB6UXQ0_9ASCO</name>
<accession>A0ACB6UXQ0</accession>